<name>A0A971CZJ3_9BIFI</name>
<dbReference type="SUPFAM" id="SSF54001">
    <property type="entry name" value="Cysteine proteinases"/>
    <property type="match status" value="1"/>
</dbReference>
<feature type="transmembrane region" description="Helical" evidence="2">
    <location>
        <begin position="472"/>
        <end position="491"/>
    </location>
</feature>
<feature type="transmembrane region" description="Helical" evidence="2">
    <location>
        <begin position="628"/>
        <end position="649"/>
    </location>
</feature>
<evidence type="ECO:0000256" key="2">
    <source>
        <dbReference type="SAM" id="Phobius"/>
    </source>
</evidence>
<dbReference type="Pfam" id="PF11992">
    <property type="entry name" value="TgpA_N"/>
    <property type="match status" value="1"/>
</dbReference>
<dbReference type="Gene3D" id="3.10.620.30">
    <property type="match status" value="1"/>
</dbReference>
<feature type="transmembrane region" description="Helical" evidence="2">
    <location>
        <begin position="42"/>
        <end position="65"/>
    </location>
</feature>
<feature type="compositionally biased region" description="Basic and acidic residues" evidence="1">
    <location>
        <begin position="391"/>
        <end position="409"/>
    </location>
</feature>
<feature type="region of interest" description="Disordered" evidence="1">
    <location>
        <begin position="362"/>
        <end position="409"/>
    </location>
</feature>
<evidence type="ECO:0000256" key="1">
    <source>
        <dbReference type="SAM" id="MobiDB-lite"/>
    </source>
</evidence>
<feature type="domain" description="Transglutaminase-like" evidence="3">
    <location>
        <begin position="975"/>
        <end position="1045"/>
    </location>
</feature>
<keyword evidence="2" id="KW-0812">Transmembrane</keyword>
<feature type="transmembrane region" description="Helical" evidence="2">
    <location>
        <begin position="553"/>
        <end position="570"/>
    </location>
</feature>
<feature type="transmembrane region" description="Helical" evidence="2">
    <location>
        <begin position="443"/>
        <end position="460"/>
    </location>
</feature>
<reference evidence="4" key="2">
    <citation type="submission" date="2020-01" db="EMBL/GenBank/DDBJ databases">
        <authorList>
            <person name="Campanaro S."/>
        </authorList>
    </citation>
    <scope>NUCLEOTIDE SEQUENCE</scope>
    <source>
        <strain evidence="4">AS01afH2WH_6</strain>
    </source>
</reference>
<proteinExistence type="predicted"/>
<evidence type="ECO:0000313" key="4">
    <source>
        <dbReference type="EMBL" id="NLT79706.1"/>
    </source>
</evidence>
<gene>
    <name evidence="4" type="ORF">GXW98_05425</name>
</gene>
<dbReference type="InterPro" id="IPR002931">
    <property type="entry name" value="Transglutaminase-like"/>
</dbReference>
<dbReference type="EMBL" id="JAAXZR010000019">
    <property type="protein sequence ID" value="NLT79706.1"/>
    <property type="molecule type" value="Genomic_DNA"/>
</dbReference>
<feature type="region of interest" description="Disordered" evidence="1">
    <location>
        <begin position="1254"/>
        <end position="1278"/>
    </location>
</feature>
<feature type="transmembrane region" description="Helical" evidence="2">
    <location>
        <begin position="599"/>
        <end position="616"/>
    </location>
</feature>
<feature type="transmembrane region" description="Helical" evidence="2">
    <location>
        <begin position="575"/>
        <end position="593"/>
    </location>
</feature>
<reference evidence="4" key="1">
    <citation type="journal article" date="2020" name="Biotechnol. Biofuels">
        <title>New insights from the biogas microbiome by comprehensive genome-resolved metagenomics of nearly 1600 species originating from multiple anaerobic digesters.</title>
        <authorList>
            <person name="Campanaro S."/>
            <person name="Treu L."/>
            <person name="Rodriguez-R L.M."/>
            <person name="Kovalovszki A."/>
            <person name="Ziels R.M."/>
            <person name="Maus I."/>
            <person name="Zhu X."/>
            <person name="Kougias P.G."/>
            <person name="Basile A."/>
            <person name="Luo G."/>
            <person name="Schluter A."/>
            <person name="Konstantinidis K.T."/>
            <person name="Angelidaki I."/>
        </authorList>
    </citation>
    <scope>NUCLEOTIDE SEQUENCE</scope>
    <source>
        <strain evidence="4">AS01afH2WH_6</strain>
    </source>
</reference>
<dbReference type="SMART" id="SM00460">
    <property type="entry name" value="TGc"/>
    <property type="match status" value="1"/>
</dbReference>
<protein>
    <submittedName>
        <fullName evidence="4">DUF58 domain-containing protein</fullName>
    </submittedName>
</protein>
<feature type="transmembrane region" description="Helical" evidence="2">
    <location>
        <begin position="1116"/>
        <end position="1139"/>
    </location>
</feature>
<dbReference type="PANTHER" id="PTHR42736:SF1">
    <property type="entry name" value="PROTEIN-GLUTAMINE GAMMA-GLUTAMYLTRANSFERASE"/>
    <property type="match status" value="1"/>
</dbReference>
<evidence type="ECO:0000313" key="5">
    <source>
        <dbReference type="Proteomes" id="UP000767327"/>
    </source>
</evidence>
<dbReference type="InterPro" id="IPR052901">
    <property type="entry name" value="Bact_TGase-like"/>
</dbReference>
<dbReference type="PROSITE" id="PS51257">
    <property type="entry name" value="PROKAR_LIPOPROTEIN"/>
    <property type="match status" value="1"/>
</dbReference>
<organism evidence="4 5">
    <name type="scientific">Bifidobacterium crudilactis</name>
    <dbReference type="NCBI Taxonomy" id="327277"/>
    <lineage>
        <taxon>Bacteria</taxon>
        <taxon>Bacillati</taxon>
        <taxon>Actinomycetota</taxon>
        <taxon>Actinomycetes</taxon>
        <taxon>Bifidobacteriales</taxon>
        <taxon>Bifidobacteriaceae</taxon>
        <taxon>Bifidobacterium</taxon>
    </lineage>
</organism>
<dbReference type="Pfam" id="PF01841">
    <property type="entry name" value="Transglut_core"/>
    <property type="match status" value="1"/>
</dbReference>
<sequence>MSRRSGRRRQMFRPTSAAAVLSIVAAACMVFGLSFDDRVLLAASTAMIFALLLSGVLTMVQWLIFAPSLVSTLDDFNPRFRLDVRRGGLLRRLLLPRDMPLAEQWVQLDHRGRVVARFHATLPRTRGLFRLESLMVTWSDPFGLWKARRNIARSGDEMVLLPDVGYAADKTTKLPSALAAGDHQSMSGVRNYEYGDSPRMIAWKYTAHRGELMTRESMQEQSADTLWLLDPADADLESCVIELLAHLHSSMPRSDALMYSDGTGIYRETMPILRQLAAVHHPRSADVEAPVPWASLPDVIRTFRDNTIPHPVISMVSTSPEDDVATMMASSGQRSGYRILHPVSAPDAEVIALPDMDDEGYAPALVGGRSAEQGSKHSGDMKAAPSSGDLSDNRPPSERRPSERRPSERRFDVVKTLTTIACLGVLAWVTIRTMGGVFEGQEAWWPYFLSGGFAVIAIDVGRCMRRRAQSLARAFVCCAAVMFLALLTVMIRVHQVRGYWLFIPHTQQVTVSAGEVAEDWEPVTTTLWDVMVRGFSHVYAQYPPVDVNVEADALIIVAAAVLMVLMRIMLVQFRCAPAVALMTAVLMATTYQVTGETTQTTSIALVILAGVILLWSTSAIRIAFPTPMLLSAVVAALTIAVLAPMLIVAQAVSIPIVPSAGLFSSGTINPMVDLKRGLQEGSNATALTYRAPAAVYTRLSTLDRFDGDTWSFGAPVSVDMNRSSSYGGDFTQVGDGYLLGGGDDADILWVTPLMKYLVANDSNDASQRFIRSSQDSDRYVLDATITINALRTRYLPVSGEVLLYSGDARDGNWHRNVDGTYRSDKESTWAGMRYRVQSLYIKPVGNITDFGRIDELQQTIAKRKVWLAANADSLDGSSGSSESLATVDPRIGDDTGTGRRLSSIYGTLPTALPSSVRSVISQARRQGVPTDGADAASQLAAMKYLVDYFKQPDFVYSLNEPDGNGRDNMTMVGEFLRSKSGYCVHYASALAVLGRGMGLSTRMVLGYTPGQSVGNGTYAVAEKQLHAWVETYIDGIGWVPFDVTPAASDDSGTADSTTDASSSNPSSPAQSQTPIPSTSSSSAAPSVSESGDSNTSSPSSDDSASSSQDNRDLSPLFTSLGVAVVVMLAGLLLATPALLRRRRRRRRYRLLDAALASDSGTQSGTRAANETAAGISTPKGRRGDDIVVTRVWSALWLEIVDTAIDAGLDFPDTLSDIAFARELSDLLDADGTDGAEHARLLLAIAGGAVQGTFSTGTGASDEGGGGAQQPSRDEHAASAISVDRSSVVQSSVVQSSVVHTSGSLPSREDVEVLLGRITSRLLHRHWWATTGFFRIRAWLLPKSLFR</sequence>
<feature type="transmembrane region" description="Helical" evidence="2">
    <location>
        <begin position="413"/>
        <end position="431"/>
    </location>
</feature>
<dbReference type="RefSeq" id="WP_273173638.1">
    <property type="nucleotide sequence ID" value="NZ_JAAXZR010000019.1"/>
</dbReference>
<feature type="region of interest" description="Disordered" evidence="1">
    <location>
        <begin position="1047"/>
        <end position="1110"/>
    </location>
</feature>
<dbReference type="InterPro" id="IPR038765">
    <property type="entry name" value="Papain-like_cys_pep_sf"/>
</dbReference>
<keyword evidence="2" id="KW-1133">Transmembrane helix</keyword>
<evidence type="ECO:0000259" key="3">
    <source>
        <dbReference type="SMART" id="SM00460"/>
    </source>
</evidence>
<comment type="caution">
    <text evidence="4">The sequence shown here is derived from an EMBL/GenBank/DDBJ whole genome shotgun (WGS) entry which is preliminary data.</text>
</comment>
<dbReference type="Proteomes" id="UP000767327">
    <property type="component" value="Unassembled WGS sequence"/>
</dbReference>
<keyword evidence="2" id="KW-0472">Membrane</keyword>
<dbReference type="InterPro" id="IPR021878">
    <property type="entry name" value="TgpA_N"/>
</dbReference>
<feature type="compositionally biased region" description="Low complexity" evidence="1">
    <location>
        <begin position="1047"/>
        <end position="1108"/>
    </location>
</feature>
<accession>A0A971CZJ3</accession>
<dbReference type="PANTHER" id="PTHR42736">
    <property type="entry name" value="PROTEIN-GLUTAMINE GAMMA-GLUTAMYLTRANSFERASE"/>
    <property type="match status" value="1"/>
</dbReference>